<feature type="region of interest" description="Disordered" evidence="1">
    <location>
        <begin position="268"/>
        <end position="307"/>
    </location>
</feature>
<feature type="compositionally biased region" description="Basic and acidic residues" evidence="1">
    <location>
        <begin position="268"/>
        <end position="281"/>
    </location>
</feature>
<sequence>MPRFLVPKRSGEHRAACIALYRALLTQCAAVPISDDKRSALRNIARNKFRANRELHSTRLLKLGFHAGYEALGLLDASASGDTAATTKIDTLLSKTPARLTRPPKKPTAKSRKPTPDHLPPEAKTLDVCPRPTVSGIRGVPKLVNAGGVPILRFKKPQPSGLSRLIKDKIQQRQDMFDRINAMQDIWIPLAEAEDAWDGILKERFGVTDTQSQGLDSDEPGWSDVMRQTVEQSFEWYDAQKEKVRNTAIRMQDIIDQEIELVRQEKAVRAEKRRGEKLARRAERRRLAASSSEKALDRETVEAQVGH</sequence>
<dbReference type="InterPro" id="IPR008011">
    <property type="entry name" value="Complex1_LYR_dom"/>
</dbReference>
<feature type="compositionally biased region" description="Basic and acidic residues" evidence="1">
    <location>
        <begin position="114"/>
        <end position="125"/>
    </location>
</feature>
<evidence type="ECO:0000313" key="4">
    <source>
        <dbReference type="Proteomes" id="UP001172684"/>
    </source>
</evidence>
<accession>A0ABQ9NPT3</accession>
<gene>
    <name evidence="3" type="ORF">H2201_005497</name>
</gene>
<comment type="caution">
    <text evidence="3">The sequence shown here is derived from an EMBL/GenBank/DDBJ whole genome shotgun (WGS) entry which is preliminary data.</text>
</comment>
<dbReference type="InterPro" id="IPR046896">
    <property type="entry name" value="Cup1-like_N"/>
</dbReference>
<feature type="domain" description="Complex 1 LYR protein" evidence="2">
    <location>
        <begin position="16"/>
        <end position="72"/>
    </location>
</feature>
<organism evidence="3 4">
    <name type="scientific">Coniosporium apollinis</name>
    <dbReference type="NCBI Taxonomy" id="61459"/>
    <lineage>
        <taxon>Eukaryota</taxon>
        <taxon>Fungi</taxon>
        <taxon>Dikarya</taxon>
        <taxon>Ascomycota</taxon>
        <taxon>Pezizomycotina</taxon>
        <taxon>Dothideomycetes</taxon>
        <taxon>Dothideomycetes incertae sedis</taxon>
        <taxon>Coniosporium</taxon>
    </lineage>
</organism>
<dbReference type="Proteomes" id="UP001172684">
    <property type="component" value="Unassembled WGS sequence"/>
</dbReference>
<reference evidence="3" key="1">
    <citation type="submission" date="2022-10" db="EMBL/GenBank/DDBJ databases">
        <title>Culturing micro-colonial fungi from biological soil crusts in the Mojave desert and describing Neophaeococcomyces mojavensis, and introducing the new genera and species Taxawa tesnikishii.</title>
        <authorList>
            <person name="Kurbessoian T."/>
            <person name="Stajich J.E."/>
        </authorList>
    </citation>
    <scope>NUCLEOTIDE SEQUENCE</scope>
    <source>
        <strain evidence="3">TK_1</strain>
    </source>
</reference>
<dbReference type="EMBL" id="JAPDRL010000041">
    <property type="protein sequence ID" value="KAJ9663776.1"/>
    <property type="molecule type" value="Genomic_DNA"/>
</dbReference>
<keyword evidence="4" id="KW-1185">Reference proteome</keyword>
<evidence type="ECO:0000313" key="3">
    <source>
        <dbReference type="EMBL" id="KAJ9663776.1"/>
    </source>
</evidence>
<proteinExistence type="predicted"/>
<dbReference type="Pfam" id="PF05347">
    <property type="entry name" value="Complex1_LYR"/>
    <property type="match status" value="1"/>
</dbReference>
<feature type="compositionally biased region" description="Basic residues" evidence="1">
    <location>
        <begin position="102"/>
        <end position="113"/>
    </location>
</feature>
<evidence type="ECO:0000259" key="2">
    <source>
        <dbReference type="Pfam" id="PF05347"/>
    </source>
</evidence>
<name>A0ABQ9NPT3_9PEZI</name>
<evidence type="ECO:0000256" key="1">
    <source>
        <dbReference type="SAM" id="MobiDB-lite"/>
    </source>
</evidence>
<feature type="region of interest" description="Disordered" evidence="1">
    <location>
        <begin position="90"/>
        <end position="127"/>
    </location>
</feature>
<protein>
    <recommendedName>
        <fullName evidence="2">Complex 1 LYR protein domain-containing protein</fullName>
    </recommendedName>
</protein>
<dbReference type="CDD" id="cd20273">
    <property type="entry name" value="Complex1_LYR_unchar"/>
    <property type="match status" value="1"/>
</dbReference>